<proteinExistence type="predicted"/>
<keyword evidence="3" id="KW-1185">Reference proteome</keyword>
<protein>
    <submittedName>
        <fullName evidence="2">Lipase</fullName>
    </submittedName>
</protein>
<dbReference type="RefSeq" id="WP_129181232.1">
    <property type="nucleotide sequence ID" value="NZ_JAGIOG010000001.1"/>
</dbReference>
<evidence type="ECO:0000259" key="1">
    <source>
        <dbReference type="Pfam" id="PF13472"/>
    </source>
</evidence>
<feature type="domain" description="SGNH hydrolase-type esterase" evidence="1">
    <location>
        <begin position="185"/>
        <end position="368"/>
    </location>
</feature>
<dbReference type="Gene3D" id="3.40.50.1110">
    <property type="entry name" value="SGNH hydrolase"/>
    <property type="match status" value="1"/>
</dbReference>
<dbReference type="InterPro" id="IPR036514">
    <property type="entry name" value="SGNH_hydro_sf"/>
</dbReference>
<dbReference type="AlphaFoldDB" id="A0A641AR90"/>
<dbReference type="InterPro" id="IPR013830">
    <property type="entry name" value="SGNH_hydro"/>
</dbReference>
<dbReference type="Gene3D" id="2.60.120.260">
    <property type="entry name" value="Galactose-binding domain-like"/>
    <property type="match status" value="1"/>
</dbReference>
<evidence type="ECO:0000313" key="3">
    <source>
        <dbReference type="Proteomes" id="UP001515100"/>
    </source>
</evidence>
<dbReference type="Proteomes" id="UP001515100">
    <property type="component" value="Unassembled WGS sequence"/>
</dbReference>
<gene>
    <name evidence="2" type="ORF">ESP62_005340</name>
</gene>
<dbReference type="EMBL" id="SDPP02000001">
    <property type="protein sequence ID" value="KAA1380600.1"/>
    <property type="molecule type" value="Genomic_DNA"/>
</dbReference>
<reference evidence="2" key="1">
    <citation type="submission" date="2019-09" db="EMBL/GenBank/DDBJ databases">
        <authorList>
            <person name="Li J."/>
        </authorList>
    </citation>
    <scope>NUCLEOTIDE SEQUENCE [LARGE SCALE GENOMIC DNA]</scope>
    <source>
        <strain evidence="2">NRBC 14897</strain>
    </source>
</reference>
<sequence length="402" mass="42455">MTDSTGSSRTGMFNLDVAAIETSIRGAVHVEASADGGVVPRRLDPELARRAHFSGFELVSAQAAGISIELITSANVLEIDAHLTRFTYGDSAGPAQWVAETPDHSTTVDSDASAGDLVFALPADVFELRPGPASTITFSLGTSSVARPVRVWLPHTAQTRIFAIRADGPVSAHPRSVAGPRWVHYGSSISHGSDIASPRDIWPVTASEQLGMDAINLGLAGNALLDPFVATTISALPADVITLKIGINVVNWDAFTARTLAPALHGFLDLVRAGHPATPLALITPIWCGMHEHSPGPIDIDLETGQFFVPSHGVADRLTLSEVRRVIQDVAELRGDPTLHVVDGLSLLGEDDAHLLPDGLHPGEEGSAVIARRFADLARDASTPLGGAFAPALRMPRTRRTV</sequence>
<dbReference type="SUPFAM" id="SSF52266">
    <property type="entry name" value="SGNH hydrolase"/>
    <property type="match status" value="1"/>
</dbReference>
<dbReference type="Pfam" id="PF13472">
    <property type="entry name" value="Lipase_GDSL_2"/>
    <property type="match status" value="1"/>
</dbReference>
<comment type="caution">
    <text evidence="2">The sequence shown here is derived from an EMBL/GenBank/DDBJ whole genome shotgun (WGS) entry which is preliminary data.</text>
</comment>
<evidence type="ECO:0000313" key="2">
    <source>
        <dbReference type="EMBL" id="KAA1380600.1"/>
    </source>
</evidence>
<name>A0A641AR90_9ACTN</name>
<organism evidence="2 3">
    <name type="scientific">Aeromicrobium fastidiosum</name>
    <dbReference type="NCBI Taxonomy" id="52699"/>
    <lineage>
        <taxon>Bacteria</taxon>
        <taxon>Bacillati</taxon>
        <taxon>Actinomycetota</taxon>
        <taxon>Actinomycetes</taxon>
        <taxon>Propionibacteriales</taxon>
        <taxon>Nocardioidaceae</taxon>
        <taxon>Aeromicrobium</taxon>
    </lineage>
</organism>
<accession>A0A641AR90</accession>
<dbReference type="OrthoDB" id="2060945at2"/>